<feature type="transmembrane region" description="Helical" evidence="2">
    <location>
        <begin position="254"/>
        <end position="274"/>
    </location>
</feature>
<evidence type="ECO:0000256" key="1">
    <source>
        <dbReference type="SAM" id="MobiDB-lite"/>
    </source>
</evidence>
<reference evidence="3" key="1">
    <citation type="submission" date="2021-06" db="EMBL/GenBank/DDBJ databases">
        <authorList>
            <person name="Kallberg Y."/>
            <person name="Tangrot J."/>
            <person name="Rosling A."/>
        </authorList>
    </citation>
    <scope>NUCLEOTIDE SEQUENCE</scope>
    <source>
        <strain evidence="3">FL130A</strain>
    </source>
</reference>
<gene>
    <name evidence="3" type="ORF">ALEPTO_LOCUS1721</name>
</gene>
<keyword evidence="2" id="KW-0472">Membrane</keyword>
<evidence type="ECO:0000313" key="4">
    <source>
        <dbReference type="Proteomes" id="UP000789508"/>
    </source>
</evidence>
<organism evidence="3 4">
    <name type="scientific">Ambispora leptoticha</name>
    <dbReference type="NCBI Taxonomy" id="144679"/>
    <lineage>
        <taxon>Eukaryota</taxon>
        <taxon>Fungi</taxon>
        <taxon>Fungi incertae sedis</taxon>
        <taxon>Mucoromycota</taxon>
        <taxon>Glomeromycotina</taxon>
        <taxon>Glomeromycetes</taxon>
        <taxon>Archaeosporales</taxon>
        <taxon>Ambisporaceae</taxon>
        <taxon>Ambispora</taxon>
    </lineage>
</organism>
<protein>
    <submittedName>
        <fullName evidence="3">9939_t:CDS:1</fullName>
    </submittedName>
</protein>
<feature type="transmembrane region" description="Helical" evidence="2">
    <location>
        <begin position="196"/>
        <end position="221"/>
    </location>
</feature>
<dbReference type="Proteomes" id="UP000789508">
    <property type="component" value="Unassembled WGS sequence"/>
</dbReference>
<feature type="transmembrane region" description="Helical" evidence="2">
    <location>
        <begin position="83"/>
        <end position="102"/>
    </location>
</feature>
<sequence>MAEKDKNTSNETISQYLNEPYLRERRYKLIKIQKRFKKWNFYQNSIFKQTVFLLLCSLITLAFGIYLYNWGKKDTSISVAKNVVTVVLFGGGSIGTLIRSWFSLSSLFLYYEAIDDDEVAKKFDDKAIENSILNEELENIKKVFFFLKTINNNIQYMETARTIYASLMACAILVLTVISIFFLTSSPNVYLFQCMIITQISLSSLCLWTSFFVMVGIKVFIPWEEEEENMENENKFRESIPLKEYFQGSLKLKILMVFFFPILFKLGLVSIKMARDVKFIDRLKSIEFELKRITMTRDEVESVKRLIFCVSMKDKEVQLEINDNKLSNTSTANDRKGHTNKQSNTVNDQNDHTALTISEEKQADHRQAH</sequence>
<accession>A0A9N8Z0G2</accession>
<evidence type="ECO:0000256" key="2">
    <source>
        <dbReference type="SAM" id="Phobius"/>
    </source>
</evidence>
<dbReference type="AlphaFoldDB" id="A0A9N8Z0G2"/>
<feature type="compositionally biased region" description="Basic and acidic residues" evidence="1">
    <location>
        <begin position="358"/>
        <end position="369"/>
    </location>
</feature>
<dbReference type="EMBL" id="CAJVPS010000204">
    <property type="protein sequence ID" value="CAG8464794.1"/>
    <property type="molecule type" value="Genomic_DNA"/>
</dbReference>
<keyword evidence="2" id="KW-1133">Transmembrane helix</keyword>
<comment type="caution">
    <text evidence="3">The sequence shown here is derived from an EMBL/GenBank/DDBJ whole genome shotgun (WGS) entry which is preliminary data.</text>
</comment>
<name>A0A9N8Z0G2_9GLOM</name>
<evidence type="ECO:0000313" key="3">
    <source>
        <dbReference type="EMBL" id="CAG8464794.1"/>
    </source>
</evidence>
<keyword evidence="2" id="KW-0812">Transmembrane</keyword>
<feature type="transmembrane region" description="Helical" evidence="2">
    <location>
        <begin position="51"/>
        <end position="71"/>
    </location>
</feature>
<feature type="compositionally biased region" description="Polar residues" evidence="1">
    <location>
        <begin position="340"/>
        <end position="356"/>
    </location>
</feature>
<dbReference type="OrthoDB" id="2475211at2759"/>
<feature type="region of interest" description="Disordered" evidence="1">
    <location>
        <begin position="326"/>
        <end position="369"/>
    </location>
</feature>
<keyword evidence="4" id="KW-1185">Reference proteome</keyword>
<feature type="transmembrane region" description="Helical" evidence="2">
    <location>
        <begin position="163"/>
        <end position="184"/>
    </location>
</feature>
<proteinExistence type="predicted"/>